<dbReference type="PANTHER" id="PTHR22901:SF0">
    <property type="entry name" value="SIALATE O-ACETYLESTERASE"/>
    <property type="match status" value="1"/>
</dbReference>
<dbReference type="InterPro" id="IPR005181">
    <property type="entry name" value="SASA"/>
</dbReference>
<dbReference type="Gene3D" id="3.40.50.1110">
    <property type="entry name" value="SGNH hydrolase"/>
    <property type="match status" value="1"/>
</dbReference>
<evidence type="ECO:0000256" key="1">
    <source>
        <dbReference type="ARBA" id="ARBA00022801"/>
    </source>
</evidence>
<dbReference type="Proteomes" id="UP000076715">
    <property type="component" value="Unassembled WGS sequence"/>
</dbReference>
<feature type="domain" description="Sialate O-acetylesterase" evidence="2">
    <location>
        <begin position="91"/>
        <end position="344"/>
    </location>
</feature>
<dbReference type="GO" id="GO:0001681">
    <property type="term" value="F:sialate O-acetylesterase activity"/>
    <property type="evidence" value="ECO:0007669"/>
    <property type="project" value="InterPro"/>
</dbReference>
<dbReference type="SUPFAM" id="SSF52266">
    <property type="entry name" value="SGNH hydrolase"/>
    <property type="match status" value="1"/>
</dbReference>
<dbReference type="Gene3D" id="2.60.40.10">
    <property type="entry name" value="Immunoglobulins"/>
    <property type="match status" value="1"/>
</dbReference>
<gene>
    <name evidence="3" type="ORF">AWE51_04575</name>
</gene>
<dbReference type="PANTHER" id="PTHR22901">
    <property type="entry name" value="SIALATE O-ACETYLESTERASE"/>
    <property type="match status" value="1"/>
</dbReference>
<dbReference type="GO" id="GO:0005975">
    <property type="term" value="P:carbohydrate metabolic process"/>
    <property type="evidence" value="ECO:0007669"/>
    <property type="project" value="TreeGrafter"/>
</dbReference>
<dbReference type="AlphaFoldDB" id="A0A163A3H2"/>
<keyword evidence="1" id="KW-0378">Hydrolase</keyword>
<protein>
    <recommendedName>
        <fullName evidence="2">Sialate O-acetylesterase domain-containing protein</fullName>
    </recommendedName>
</protein>
<dbReference type="Pfam" id="PF03629">
    <property type="entry name" value="SASA"/>
    <property type="match status" value="1"/>
</dbReference>
<evidence type="ECO:0000313" key="4">
    <source>
        <dbReference type="Proteomes" id="UP000076715"/>
    </source>
</evidence>
<keyword evidence="4" id="KW-1185">Reference proteome</keyword>
<evidence type="ECO:0000259" key="2">
    <source>
        <dbReference type="Pfam" id="PF03629"/>
    </source>
</evidence>
<dbReference type="InterPro" id="IPR036514">
    <property type="entry name" value="SGNH_hydro_sf"/>
</dbReference>
<dbReference type="InterPro" id="IPR039329">
    <property type="entry name" value="SIAE"/>
</dbReference>
<organism evidence="3 4">
    <name type="scientific">Aquimarina aggregata</name>
    <dbReference type="NCBI Taxonomy" id="1642818"/>
    <lineage>
        <taxon>Bacteria</taxon>
        <taxon>Pseudomonadati</taxon>
        <taxon>Bacteroidota</taxon>
        <taxon>Flavobacteriia</taxon>
        <taxon>Flavobacteriales</taxon>
        <taxon>Flavobacteriaceae</taxon>
        <taxon>Aquimarina</taxon>
    </lineage>
</organism>
<reference evidence="3 4" key="1">
    <citation type="submission" date="2016-01" db="EMBL/GenBank/DDBJ databases">
        <title>The draft genome sequence of Aquimarina sp. RZW4-3-2.</title>
        <authorList>
            <person name="Wang Y."/>
        </authorList>
    </citation>
    <scope>NUCLEOTIDE SEQUENCE [LARGE SCALE GENOMIC DNA]</scope>
    <source>
        <strain evidence="3 4">RZW4-3-2</strain>
    </source>
</reference>
<dbReference type="InterPro" id="IPR013783">
    <property type="entry name" value="Ig-like_fold"/>
</dbReference>
<dbReference type="STRING" id="1642818.AWE51_04575"/>
<name>A0A163A3H2_9FLAO</name>
<sequence>MPSVSQTLSVTNLIKQNAVLQRNTNVNIWGEGTPGNLVTITLGNENSVTTKISDKGSWSVKIPTGDAGGPYTLNIKDKTKTYNFGGILLGEVWLCSGQSNMGMPMKGWGAGGTIVNASQEISAANFPKIRVFRVAKKASYLQENEVFGKWVICNPDNAKHFSATAYFFARELYKKLNVPIGVIVAARGNSKGEAWTSSNSLTAINGFENVMADLEIAKQTPNTGKYKIDHINNGQQGFNTPGAIYNGMIYPVTPYTIKGVTWYQGENNSGDGIQYRDILRNLITEWRTAFKNVNMPFYIAQITPYEYNVNAKSQEVREAQFLAQNIPDVGTAVLLDTGERKQIHPSKKQEAGMRLAFWALAKQYNQNVAYSGPTYISSEFESGKGILKFSHNKGLKITGDGNFEIAGENGDFKKANAVVKNGTIELTSSTVPNPTQARYAWFNWVEATLFNGDNLPASSFRTTVPGIPKSTIK</sequence>
<proteinExistence type="predicted"/>
<dbReference type="EMBL" id="LQRT01000013">
    <property type="protein sequence ID" value="KZS40235.1"/>
    <property type="molecule type" value="Genomic_DNA"/>
</dbReference>
<accession>A0A163A3H2</accession>
<comment type="caution">
    <text evidence="3">The sequence shown here is derived from an EMBL/GenBank/DDBJ whole genome shotgun (WGS) entry which is preliminary data.</text>
</comment>
<evidence type="ECO:0000313" key="3">
    <source>
        <dbReference type="EMBL" id="KZS40235.1"/>
    </source>
</evidence>